<gene>
    <name evidence="5" type="ORF">SAMN05421875_12613</name>
</gene>
<dbReference type="GeneID" id="34235104"/>
<dbReference type="AlphaFoldDB" id="A0A1H4DM17"/>
<dbReference type="InterPro" id="IPR028082">
    <property type="entry name" value="Peripla_BP_I"/>
</dbReference>
<protein>
    <submittedName>
        <fullName evidence="5">Branched-chain amino acid transport system substrate-binding protein</fullName>
    </submittedName>
</protein>
<organism evidence="5 6">
    <name type="scientific">Acidovorax soli</name>
    <dbReference type="NCBI Taxonomy" id="592050"/>
    <lineage>
        <taxon>Bacteria</taxon>
        <taxon>Pseudomonadati</taxon>
        <taxon>Pseudomonadota</taxon>
        <taxon>Betaproteobacteria</taxon>
        <taxon>Burkholderiales</taxon>
        <taxon>Comamonadaceae</taxon>
        <taxon>Acidovorax</taxon>
    </lineage>
</organism>
<dbReference type="PANTHER" id="PTHR30483:SF6">
    <property type="entry name" value="PERIPLASMIC BINDING PROTEIN OF ABC TRANSPORTER FOR NATURAL AMINO ACIDS"/>
    <property type="match status" value="1"/>
</dbReference>
<sequence>MPLHSRHLAIALGLVGLMSLPTQAQDKIRIGFLTDMSSAYADLDGKNGAMAIQMAIDDFGGKVNGLPIELLSADHQNKADIAASKAREWMDTQNISMLVGGTNSAAALAMAKLAQEKKRVFIANGPGTSALTNEQCSPYTIHYAWDTTALAKGTAGALLKQGYKNWFFLTADYAFGEALQRDATSVIKANNGQVIGGVKHPLGAADFSSFLVQAQNSKAQILGIANGGSDMINALKASREFSIGKSMKVASLMLFLVDVHSMGLKNAEGLLFTTSWDWSLDDESRQFGRRFFEKARRMPTDIQAANYSATMQWLKAVQALKTTDADKVMDWFKKTPLKDFYAQGHVRPDGRYVHNMYLMQVKAPAESTMPWDYVKRIATMPGEEVFTTKAESRCTLWK</sequence>
<dbReference type="EMBL" id="FNQJ01000026">
    <property type="protein sequence ID" value="SEA73539.1"/>
    <property type="molecule type" value="Genomic_DNA"/>
</dbReference>
<feature type="chain" id="PRO_5011690967" evidence="3">
    <location>
        <begin position="25"/>
        <end position="398"/>
    </location>
</feature>
<reference evidence="6" key="1">
    <citation type="submission" date="2016-10" db="EMBL/GenBank/DDBJ databases">
        <authorList>
            <person name="Varghese N."/>
            <person name="Submissions S."/>
        </authorList>
    </citation>
    <scope>NUCLEOTIDE SEQUENCE [LARGE SCALE GENOMIC DNA]</scope>
    <source>
        <strain evidence="6">DSM 25157</strain>
    </source>
</reference>
<dbReference type="Proteomes" id="UP000199002">
    <property type="component" value="Unassembled WGS sequence"/>
</dbReference>
<evidence type="ECO:0000313" key="5">
    <source>
        <dbReference type="EMBL" id="SEA73539.1"/>
    </source>
</evidence>
<evidence type="ECO:0000313" key="6">
    <source>
        <dbReference type="Proteomes" id="UP000199002"/>
    </source>
</evidence>
<accession>A0A1H4DM17</accession>
<evidence type="ECO:0000256" key="2">
    <source>
        <dbReference type="ARBA" id="ARBA00022729"/>
    </source>
</evidence>
<dbReference type="RefSeq" id="WP_092699831.1">
    <property type="nucleotide sequence ID" value="NZ_CAXIQL010000092.1"/>
</dbReference>
<feature type="domain" description="Leucine-binding protein" evidence="4">
    <location>
        <begin position="27"/>
        <end position="362"/>
    </location>
</feature>
<proteinExistence type="inferred from homology"/>
<evidence type="ECO:0000259" key="4">
    <source>
        <dbReference type="Pfam" id="PF13458"/>
    </source>
</evidence>
<dbReference type="SUPFAM" id="SSF53822">
    <property type="entry name" value="Periplasmic binding protein-like I"/>
    <property type="match status" value="1"/>
</dbReference>
<evidence type="ECO:0000256" key="3">
    <source>
        <dbReference type="SAM" id="SignalP"/>
    </source>
</evidence>
<dbReference type="Pfam" id="PF13458">
    <property type="entry name" value="Peripla_BP_6"/>
    <property type="match status" value="1"/>
</dbReference>
<name>A0A1H4DM17_9BURK</name>
<keyword evidence="2 3" id="KW-0732">Signal</keyword>
<dbReference type="STRING" id="592050.SAMN05421875_12613"/>
<dbReference type="CDD" id="cd06327">
    <property type="entry name" value="PBP1_SBP-like"/>
    <property type="match status" value="1"/>
</dbReference>
<dbReference type="Gene3D" id="3.40.50.2300">
    <property type="match status" value="2"/>
</dbReference>
<evidence type="ECO:0000256" key="1">
    <source>
        <dbReference type="ARBA" id="ARBA00010062"/>
    </source>
</evidence>
<dbReference type="InterPro" id="IPR028081">
    <property type="entry name" value="Leu-bd"/>
</dbReference>
<dbReference type="PANTHER" id="PTHR30483">
    <property type="entry name" value="LEUCINE-SPECIFIC-BINDING PROTEIN"/>
    <property type="match status" value="1"/>
</dbReference>
<comment type="similarity">
    <text evidence="1">Belongs to the leucine-binding protein family.</text>
</comment>
<feature type="signal peptide" evidence="3">
    <location>
        <begin position="1"/>
        <end position="24"/>
    </location>
</feature>
<keyword evidence="6" id="KW-1185">Reference proteome</keyword>
<dbReference type="InterPro" id="IPR051010">
    <property type="entry name" value="BCAA_transport"/>
</dbReference>